<organism evidence="2 3">
    <name type="scientific">Erythrobacter longus</name>
    <dbReference type="NCBI Taxonomy" id="1044"/>
    <lineage>
        <taxon>Bacteria</taxon>
        <taxon>Pseudomonadati</taxon>
        <taxon>Pseudomonadota</taxon>
        <taxon>Alphaproteobacteria</taxon>
        <taxon>Sphingomonadales</taxon>
        <taxon>Erythrobacteraceae</taxon>
        <taxon>Erythrobacter/Porphyrobacter group</taxon>
        <taxon>Erythrobacter</taxon>
    </lineage>
</organism>
<feature type="transmembrane region" description="Helical" evidence="1">
    <location>
        <begin position="41"/>
        <end position="64"/>
    </location>
</feature>
<keyword evidence="1" id="KW-0812">Transmembrane</keyword>
<dbReference type="STRING" id="1044.EH31_03160"/>
<reference evidence="2 3" key="1">
    <citation type="submission" date="2014-04" db="EMBL/GenBank/DDBJ databases">
        <title>A comprehensive comparison of genomes of Erythrobacter spp. strains.</title>
        <authorList>
            <person name="Zheng Q."/>
        </authorList>
    </citation>
    <scope>NUCLEOTIDE SEQUENCE [LARGE SCALE GENOMIC DNA]</scope>
    <source>
        <strain evidence="2 3">DSM 6997</strain>
    </source>
</reference>
<evidence type="ECO:0000313" key="3">
    <source>
        <dbReference type="Proteomes" id="UP000027647"/>
    </source>
</evidence>
<keyword evidence="1" id="KW-1133">Transmembrane helix</keyword>
<accession>A0A074MFX3</accession>
<evidence type="ECO:0000256" key="1">
    <source>
        <dbReference type="SAM" id="Phobius"/>
    </source>
</evidence>
<keyword evidence="1" id="KW-0472">Membrane</keyword>
<dbReference type="Proteomes" id="UP000027647">
    <property type="component" value="Unassembled WGS sequence"/>
</dbReference>
<proteinExistence type="predicted"/>
<sequence>MNSDALMVILLLVSGALIQVAATLGCVLLTKLWLGRFSRGVRTMIAALSGCLVMVSPVMIVGIADESFGGWGEFFGVIAVLLFFCMVVAWLPAHFVTRRLDQLTEFDIETFT</sequence>
<feature type="transmembrane region" description="Helical" evidence="1">
    <location>
        <begin position="6"/>
        <end position="29"/>
    </location>
</feature>
<name>A0A074MFX3_ERYLO</name>
<gene>
    <name evidence="2" type="ORF">EH31_03160</name>
</gene>
<dbReference type="AlphaFoldDB" id="A0A074MFX3"/>
<keyword evidence="3" id="KW-1185">Reference proteome</keyword>
<feature type="transmembrane region" description="Helical" evidence="1">
    <location>
        <begin position="70"/>
        <end position="91"/>
    </location>
</feature>
<protein>
    <submittedName>
        <fullName evidence="2">Uncharacterized protein</fullName>
    </submittedName>
</protein>
<comment type="caution">
    <text evidence="2">The sequence shown here is derived from an EMBL/GenBank/DDBJ whole genome shotgun (WGS) entry which is preliminary data.</text>
</comment>
<dbReference type="EMBL" id="JMIW01000001">
    <property type="protein sequence ID" value="KEO91685.1"/>
    <property type="molecule type" value="Genomic_DNA"/>
</dbReference>
<dbReference type="OrthoDB" id="9983927at2"/>
<evidence type="ECO:0000313" key="2">
    <source>
        <dbReference type="EMBL" id="KEO91685.1"/>
    </source>
</evidence>
<dbReference type="RefSeq" id="WP_034958009.1">
    <property type="nucleotide sequence ID" value="NZ_JMIW01000001.1"/>
</dbReference>